<dbReference type="AlphaFoldDB" id="A0A0A1X0Q0"/>
<proteinExistence type="predicted"/>
<protein>
    <submittedName>
        <fullName evidence="3">Testis anion transporter 1</fullName>
    </submittedName>
</protein>
<feature type="signal peptide" evidence="2">
    <location>
        <begin position="1"/>
        <end position="21"/>
    </location>
</feature>
<feature type="compositionally biased region" description="Basic and acidic residues" evidence="1">
    <location>
        <begin position="53"/>
        <end position="65"/>
    </location>
</feature>
<evidence type="ECO:0000256" key="2">
    <source>
        <dbReference type="SAM" id="SignalP"/>
    </source>
</evidence>
<keyword evidence="2" id="KW-0732">Signal</keyword>
<feature type="chain" id="PRO_5001983116" evidence="2">
    <location>
        <begin position="22"/>
        <end position="176"/>
    </location>
</feature>
<name>A0A0A1X0Q0_ZEUCU</name>
<evidence type="ECO:0000256" key="1">
    <source>
        <dbReference type="SAM" id="MobiDB-lite"/>
    </source>
</evidence>
<evidence type="ECO:0000313" key="3">
    <source>
        <dbReference type="EMBL" id="JAD04692.1"/>
    </source>
</evidence>
<feature type="compositionally biased region" description="Basic and acidic residues" evidence="1">
    <location>
        <begin position="111"/>
        <end position="128"/>
    </location>
</feature>
<reference evidence="3" key="1">
    <citation type="submission" date="2014-11" db="EMBL/GenBank/DDBJ databases">
        <authorList>
            <person name="Geib S."/>
        </authorList>
    </citation>
    <scope>NUCLEOTIDE SEQUENCE</scope>
</reference>
<gene>
    <name evidence="3" type="primary">SLC26A8</name>
    <name evidence="3" type="ORF">g.3674</name>
</gene>
<feature type="compositionally biased region" description="Basic and acidic residues" evidence="1">
    <location>
        <begin position="80"/>
        <end position="98"/>
    </location>
</feature>
<accession>A0A0A1X0Q0</accession>
<reference evidence="3" key="2">
    <citation type="journal article" date="2015" name="Gigascience">
        <title>Reconstructing a comprehensive transcriptome assembly of a white-pupal translocated strain of the pest fruit fly Bactrocera cucurbitae.</title>
        <authorList>
            <person name="Sim S.B."/>
            <person name="Calla B."/>
            <person name="Hall B."/>
            <person name="DeRego T."/>
            <person name="Geib S.M."/>
        </authorList>
    </citation>
    <scope>NUCLEOTIDE SEQUENCE</scope>
</reference>
<organism evidence="3">
    <name type="scientific">Zeugodacus cucurbitae</name>
    <name type="common">Melon fruit fly</name>
    <name type="synonym">Bactrocera cucurbitae</name>
    <dbReference type="NCBI Taxonomy" id="28588"/>
    <lineage>
        <taxon>Eukaryota</taxon>
        <taxon>Metazoa</taxon>
        <taxon>Ecdysozoa</taxon>
        <taxon>Arthropoda</taxon>
        <taxon>Hexapoda</taxon>
        <taxon>Insecta</taxon>
        <taxon>Pterygota</taxon>
        <taxon>Neoptera</taxon>
        <taxon>Endopterygota</taxon>
        <taxon>Diptera</taxon>
        <taxon>Brachycera</taxon>
        <taxon>Muscomorpha</taxon>
        <taxon>Tephritoidea</taxon>
        <taxon>Tephritidae</taxon>
        <taxon>Zeugodacus</taxon>
        <taxon>Zeugodacus</taxon>
    </lineage>
</organism>
<feature type="compositionally biased region" description="Acidic residues" evidence="1">
    <location>
        <begin position="99"/>
        <end position="108"/>
    </location>
</feature>
<feature type="region of interest" description="Disordered" evidence="1">
    <location>
        <begin position="46"/>
        <end position="131"/>
    </location>
</feature>
<sequence length="176" mass="19867">MAQIHAIKWLVALLAVQFVTTEPPTITQTDHGVTLTMKYVNQPVMELRNPLKKPKEKDTSEEPGKDVPSVELETNPQSSEEAKTEPAPDTELETKTEPEPDPELEANTEPEQVRVLDPHLKPKNENKYRNSGSNLENLLLELGRLYNPSSFSVYNNISTTDGSRHSHRNVTTHYNI</sequence>
<dbReference type="EMBL" id="GBXI01009600">
    <property type="protein sequence ID" value="JAD04692.1"/>
    <property type="molecule type" value="Transcribed_RNA"/>
</dbReference>